<name>A0A5S6Q3G0_TRIMR</name>
<feature type="compositionally biased region" description="Basic and acidic residues" evidence="1">
    <location>
        <begin position="71"/>
        <end position="85"/>
    </location>
</feature>
<feature type="region of interest" description="Disordered" evidence="1">
    <location>
        <begin position="1"/>
        <end position="100"/>
    </location>
</feature>
<proteinExistence type="predicted"/>
<keyword evidence="2" id="KW-1185">Reference proteome</keyword>
<evidence type="ECO:0000313" key="2">
    <source>
        <dbReference type="Proteomes" id="UP000046395"/>
    </source>
</evidence>
<protein>
    <submittedName>
        <fullName evidence="3">Uncharacterized protein</fullName>
    </submittedName>
</protein>
<evidence type="ECO:0000313" key="3">
    <source>
        <dbReference type="WBParaSite" id="TMUE_0000001733.1"/>
    </source>
</evidence>
<evidence type="ECO:0000256" key="1">
    <source>
        <dbReference type="SAM" id="MobiDB-lite"/>
    </source>
</evidence>
<sequence length="100" mass="11018">MRDNKSICRQRRRPNVPGGQTAAAKRPCSPNPPSYMPCQKPEDDELLVHISEPADVTRRQVTSQPVTAEPGQREDPERPRSDMKTEGCVGQSDFATGSNA</sequence>
<dbReference type="Proteomes" id="UP000046395">
    <property type="component" value="Unassembled WGS sequence"/>
</dbReference>
<reference evidence="3" key="1">
    <citation type="submission" date="2019-12" db="UniProtKB">
        <authorList>
            <consortium name="WormBaseParasite"/>
        </authorList>
    </citation>
    <scope>IDENTIFICATION</scope>
</reference>
<organism evidence="2 3">
    <name type="scientific">Trichuris muris</name>
    <name type="common">Mouse whipworm</name>
    <dbReference type="NCBI Taxonomy" id="70415"/>
    <lineage>
        <taxon>Eukaryota</taxon>
        <taxon>Metazoa</taxon>
        <taxon>Ecdysozoa</taxon>
        <taxon>Nematoda</taxon>
        <taxon>Enoplea</taxon>
        <taxon>Dorylaimia</taxon>
        <taxon>Trichinellida</taxon>
        <taxon>Trichuridae</taxon>
        <taxon>Trichuris</taxon>
    </lineage>
</organism>
<dbReference type="WBParaSite" id="TMUE_0000001733.1">
    <property type="protein sequence ID" value="TMUE_0000001733.1"/>
    <property type="gene ID" value="WBGene00297611"/>
</dbReference>
<dbReference type="AlphaFoldDB" id="A0A5S6Q3G0"/>
<accession>A0A5S6Q3G0</accession>